<dbReference type="EMBL" id="JPLA01000010">
    <property type="protein sequence ID" value="KLD65126.1"/>
    <property type="molecule type" value="Genomic_DNA"/>
</dbReference>
<name>A0A0G9H6S7_9GAMM</name>
<proteinExistence type="predicted"/>
<dbReference type="RefSeq" id="WP_046970643.1">
    <property type="nucleotide sequence ID" value="NZ_JPLA01000010.1"/>
</dbReference>
<gene>
    <name evidence="3" type="ORF">Y882_04310</name>
</gene>
<dbReference type="Proteomes" id="UP000035481">
    <property type="component" value="Unassembled WGS sequence"/>
</dbReference>
<evidence type="ECO:0000259" key="2">
    <source>
        <dbReference type="Pfam" id="PF20432"/>
    </source>
</evidence>
<dbReference type="PATRIC" id="fig|1440762.4.peg.182"/>
<dbReference type="AlphaFoldDB" id="A0A0G9H6S7"/>
<accession>A0A0G9H6S7</accession>
<dbReference type="STRING" id="1440762.Y882_04310"/>
<dbReference type="InterPro" id="IPR024467">
    <property type="entry name" value="Xre/MbcA/ParS-like_toxin-bd"/>
</dbReference>
<dbReference type="Pfam" id="PF20432">
    <property type="entry name" value="Xre-like-HTH"/>
    <property type="match status" value="1"/>
</dbReference>
<sequence>MAAHLQPETHPVADLGGPALRAFFNIAERWNLRIADQRRLLGDPPESTFYKWKRLQSGTLGRDTLERISYLLGIFKDLQILFPDADQADGWVHRANRASLFGGRSALERMLSGNVADLYVVRQYLDAQRG</sequence>
<feature type="domain" description="Antitoxin Xre-like helix-turn-helix" evidence="2">
    <location>
        <begin position="14"/>
        <end position="73"/>
    </location>
</feature>
<organism evidence="3 4">
    <name type="scientific">Dyella japonica DSM 16301</name>
    <dbReference type="NCBI Taxonomy" id="1440762"/>
    <lineage>
        <taxon>Bacteria</taxon>
        <taxon>Pseudomonadati</taxon>
        <taxon>Pseudomonadota</taxon>
        <taxon>Gammaproteobacteria</taxon>
        <taxon>Lysobacterales</taxon>
        <taxon>Rhodanobacteraceae</taxon>
        <taxon>Dyella</taxon>
    </lineage>
</organism>
<feature type="domain" description="Antitoxin Xre/MbcA/ParS-like toxin-binding" evidence="1">
    <location>
        <begin position="78"/>
        <end position="130"/>
    </location>
</feature>
<dbReference type="GO" id="GO:0003677">
    <property type="term" value="F:DNA binding"/>
    <property type="evidence" value="ECO:0007669"/>
    <property type="project" value="InterPro"/>
</dbReference>
<dbReference type="Pfam" id="PF09722">
    <property type="entry name" value="Xre_MbcA_ParS_C"/>
    <property type="match status" value="1"/>
</dbReference>
<protein>
    <submittedName>
        <fullName evidence="3">Uncharacterized protein</fullName>
    </submittedName>
</protein>
<dbReference type="InterPro" id="IPR046847">
    <property type="entry name" value="Xre-like_HTH"/>
</dbReference>
<reference evidence="3 4" key="1">
    <citation type="journal article" date="2015" name="Antonie Van Leeuwenhoek">
        <title>A phylogenomic and molecular marker based taxonomic framework for the order Xanthomonadales: proposal to transfer the families Algiphilaceae and Solimonadaceae to the order Nevskiales ord. nov. and to create a new family within the order Xanthomonadales, the family Rhodanobacteraceae fam. nov., containing the genus Rhodanobacter and its closest relatives.</title>
        <authorList>
            <person name="Naushad S."/>
            <person name="Adeolu M."/>
            <person name="Wong S."/>
            <person name="Sohail M."/>
            <person name="Schellhorn H.E."/>
            <person name="Gupta R.S."/>
        </authorList>
    </citation>
    <scope>NUCLEOTIDE SEQUENCE [LARGE SCALE GENOMIC DNA]</scope>
    <source>
        <strain evidence="3 4">DSM 16301</strain>
    </source>
</reference>
<evidence type="ECO:0000313" key="4">
    <source>
        <dbReference type="Proteomes" id="UP000035481"/>
    </source>
</evidence>
<comment type="caution">
    <text evidence="3">The sequence shown here is derived from an EMBL/GenBank/DDBJ whole genome shotgun (WGS) entry which is preliminary data.</text>
</comment>
<dbReference type="OrthoDB" id="117888at2"/>
<evidence type="ECO:0000259" key="1">
    <source>
        <dbReference type="Pfam" id="PF09722"/>
    </source>
</evidence>
<evidence type="ECO:0000313" key="3">
    <source>
        <dbReference type="EMBL" id="KLD65126.1"/>
    </source>
</evidence>